<dbReference type="EMBL" id="CP111014">
    <property type="protein sequence ID" value="WAQ99744.1"/>
    <property type="molecule type" value="Genomic_DNA"/>
</dbReference>
<feature type="non-terminal residue" evidence="2">
    <location>
        <position position="1"/>
    </location>
</feature>
<accession>A0ABY7DQQ2</accession>
<evidence type="ECO:0000256" key="1">
    <source>
        <dbReference type="SAM" id="MobiDB-lite"/>
    </source>
</evidence>
<name>A0ABY7DQQ2_MYAAR</name>
<protein>
    <submittedName>
        <fullName evidence="2">Uncharacterized protein</fullName>
    </submittedName>
</protein>
<proteinExistence type="predicted"/>
<reference evidence="2" key="1">
    <citation type="submission" date="2022-11" db="EMBL/GenBank/DDBJ databases">
        <title>Centuries of genome instability and evolution in soft-shell clam transmissible cancer (bioRxiv).</title>
        <authorList>
            <person name="Hart S.F.M."/>
            <person name="Yonemitsu M.A."/>
            <person name="Giersch R.M."/>
            <person name="Beal B.F."/>
            <person name="Arriagada G."/>
            <person name="Davis B.W."/>
            <person name="Ostrander E.A."/>
            <person name="Goff S.P."/>
            <person name="Metzger M.J."/>
        </authorList>
    </citation>
    <scope>NUCLEOTIDE SEQUENCE</scope>
    <source>
        <strain evidence="2">MELC-2E11</strain>
        <tissue evidence="2">Siphon/mantle</tissue>
    </source>
</reference>
<evidence type="ECO:0000313" key="2">
    <source>
        <dbReference type="EMBL" id="WAQ99744.1"/>
    </source>
</evidence>
<sequence>EPQQQPLQTGKTKKGGKSISMTIGKESRTPGRKSWLILDEQQKVMALKVKGGTQFLTGCSNLIISAINDHEMSDMHIYQAVESNTATTLLLLMFLRHHHQAKPSCH</sequence>
<feature type="compositionally biased region" description="Low complexity" evidence="1">
    <location>
        <begin position="1"/>
        <end position="10"/>
    </location>
</feature>
<feature type="region of interest" description="Disordered" evidence="1">
    <location>
        <begin position="1"/>
        <end position="28"/>
    </location>
</feature>
<dbReference type="Proteomes" id="UP001164746">
    <property type="component" value="Chromosome 3"/>
</dbReference>
<gene>
    <name evidence="2" type="ORF">MAR_024117</name>
</gene>
<evidence type="ECO:0000313" key="3">
    <source>
        <dbReference type="Proteomes" id="UP001164746"/>
    </source>
</evidence>
<organism evidence="2 3">
    <name type="scientific">Mya arenaria</name>
    <name type="common">Soft-shell clam</name>
    <dbReference type="NCBI Taxonomy" id="6604"/>
    <lineage>
        <taxon>Eukaryota</taxon>
        <taxon>Metazoa</taxon>
        <taxon>Spiralia</taxon>
        <taxon>Lophotrochozoa</taxon>
        <taxon>Mollusca</taxon>
        <taxon>Bivalvia</taxon>
        <taxon>Autobranchia</taxon>
        <taxon>Heteroconchia</taxon>
        <taxon>Euheterodonta</taxon>
        <taxon>Imparidentia</taxon>
        <taxon>Neoheterodontei</taxon>
        <taxon>Myida</taxon>
        <taxon>Myoidea</taxon>
        <taxon>Myidae</taxon>
        <taxon>Mya</taxon>
    </lineage>
</organism>
<keyword evidence="3" id="KW-1185">Reference proteome</keyword>